<evidence type="ECO:0000256" key="1">
    <source>
        <dbReference type="ARBA" id="ARBA00000085"/>
    </source>
</evidence>
<dbReference type="GO" id="GO:0000155">
    <property type="term" value="F:phosphorelay sensor kinase activity"/>
    <property type="evidence" value="ECO:0007669"/>
    <property type="project" value="InterPro"/>
</dbReference>
<evidence type="ECO:0000256" key="8">
    <source>
        <dbReference type="ARBA" id="ARBA00023012"/>
    </source>
</evidence>
<evidence type="ECO:0000256" key="2">
    <source>
        <dbReference type="ARBA" id="ARBA00012438"/>
    </source>
</evidence>
<dbReference type="EC" id="2.7.13.3" evidence="2"/>
<feature type="transmembrane region" description="Helical" evidence="10">
    <location>
        <begin position="20"/>
        <end position="41"/>
    </location>
</feature>
<evidence type="ECO:0000256" key="7">
    <source>
        <dbReference type="ARBA" id="ARBA00022840"/>
    </source>
</evidence>
<name>A0A8J3B9U3_9ACTN</name>
<dbReference type="InterPro" id="IPR011712">
    <property type="entry name" value="Sig_transdc_His_kin_sub3_dim/P"/>
</dbReference>
<dbReference type="PANTHER" id="PTHR24421:SF10">
    <property type="entry name" value="NITRATE_NITRITE SENSOR PROTEIN NARQ"/>
    <property type="match status" value="1"/>
</dbReference>
<evidence type="ECO:0000259" key="11">
    <source>
        <dbReference type="Pfam" id="PF07730"/>
    </source>
</evidence>
<keyword evidence="6" id="KW-0418">Kinase</keyword>
<feature type="transmembrane region" description="Helical" evidence="10">
    <location>
        <begin position="53"/>
        <end position="74"/>
    </location>
</feature>
<dbReference type="Gene3D" id="1.20.5.1930">
    <property type="match status" value="1"/>
</dbReference>
<evidence type="ECO:0000256" key="10">
    <source>
        <dbReference type="SAM" id="Phobius"/>
    </source>
</evidence>
<comment type="catalytic activity">
    <reaction evidence="1">
        <text>ATP + protein L-histidine = ADP + protein N-phospho-L-histidine.</text>
        <dbReference type="EC" id="2.7.13.3"/>
    </reaction>
</comment>
<keyword evidence="8" id="KW-0902">Two-component regulatory system</keyword>
<dbReference type="GO" id="GO:0046983">
    <property type="term" value="F:protein dimerization activity"/>
    <property type="evidence" value="ECO:0007669"/>
    <property type="project" value="InterPro"/>
</dbReference>
<dbReference type="Proteomes" id="UP000649739">
    <property type="component" value="Unassembled WGS sequence"/>
</dbReference>
<sequence>MIYPPIYPGAARWARRLAPWVLLPTVFLLSFLTPAMPPLRWFVDEPWGADRNAAGWLIGGLMVAGALWATWATYRARRRPAALYACAGVLWWATSVWVTLPIAAYHAATRLDRRRALLFLVAAGAAVVLPVVLGGIAGGQLGGALLLALLTAGVGLALPFVFGMWVQARRQVLAGLHERARWREREEAAAVGAARAQERARIAREMHDVVAHRVSLIVLHAGALEVNAPDERTAAAADLIRTTGRAALVELRAALGALREPDDGAPLAPQPGVDDVPGLVAQSVAAGVPADLRVSGGARPLAPVVGRTAYRVVREALTNVHKHAPGAAVAVTLRYEPTRLTVTVRNTPPEPRPAAGAGEAPSGNGLPGDGEAPSGNGLPGDGEAPSGYGLTGLAERVALVAGRLAYGPEPGGGFALEARLPAGVEEAT</sequence>
<reference evidence="12" key="2">
    <citation type="submission" date="2020-09" db="EMBL/GenBank/DDBJ databases">
        <authorList>
            <person name="Sun Q."/>
            <person name="Ohkuma M."/>
        </authorList>
    </citation>
    <scope>NUCLEOTIDE SEQUENCE</scope>
    <source>
        <strain evidence="12">JCM 3090</strain>
    </source>
</reference>
<dbReference type="Gene3D" id="3.30.565.10">
    <property type="entry name" value="Histidine kinase-like ATPase, C-terminal domain"/>
    <property type="match status" value="1"/>
</dbReference>
<keyword evidence="4" id="KW-0808">Transferase</keyword>
<dbReference type="SUPFAM" id="SSF55874">
    <property type="entry name" value="ATPase domain of HSP90 chaperone/DNA topoisomerase II/histidine kinase"/>
    <property type="match status" value="1"/>
</dbReference>
<evidence type="ECO:0000313" key="12">
    <source>
        <dbReference type="EMBL" id="GGK03552.1"/>
    </source>
</evidence>
<protein>
    <recommendedName>
        <fullName evidence="2">histidine kinase</fullName>
        <ecNumber evidence="2">2.7.13.3</ecNumber>
    </recommendedName>
</protein>
<keyword evidence="3" id="KW-0597">Phosphoprotein</keyword>
<dbReference type="Pfam" id="PF07730">
    <property type="entry name" value="HisKA_3"/>
    <property type="match status" value="1"/>
</dbReference>
<dbReference type="PANTHER" id="PTHR24421">
    <property type="entry name" value="NITRATE/NITRITE SENSOR PROTEIN NARX-RELATED"/>
    <property type="match status" value="1"/>
</dbReference>
<feature type="transmembrane region" description="Helical" evidence="10">
    <location>
        <begin position="81"/>
        <end position="104"/>
    </location>
</feature>
<keyword evidence="13" id="KW-1185">Reference proteome</keyword>
<organism evidence="12 13">
    <name type="scientific">Pilimelia anulata</name>
    <dbReference type="NCBI Taxonomy" id="53371"/>
    <lineage>
        <taxon>Bacteria</taxon>
        <taxon>Bacillati</taxon>
        <taxon>Actinomycetota</taxon>
        <taxon>Actinomycetes</taxon>
        <taxon>Micromonosporales</taxon>
        <taxon>Micromonosporaceae</taxon>
        <taxon>Pilimelia</taxon>
    </lineage>
</organism>
<accession>A0A8J3B9U3</accession>
<dbReference type="InterPro" id="IPR050482">
    <property type="entry name" value="Sensor_HK_TwoCompSys"/>
</dbReference>
<dbReference type="GO" id="GO:0005524">
    <property type="term" value="F:ATP binding"/>
    <property type="evidence" value="ECO:0007669"/>
    <property type="project" value="UniProtKB-KW"/>
</dbReference>
<keyword evidence="10" id="KW-0472">Membrane</keyword>
<keyword evidence="5" id="KW-0547">Nucleotide-binding</keyword>
<feature type="domain" description="Signal transduction histidine kinase subgroup 3 dimerisation and phosphoacceptor" evidence="11">
    <location>
        <begin position="198"/>
        <end position="262"/>
    </location>
</feature>
<dbReference type="GO" id="GO:0016020">
    <property type="term" value="C:membrane"/>
    <property type="evidence" value="ECO:0007669"/>
    <property type="project" value="InterPro"/>
</dbReference>
<reference evidence="12" key="1">
    <citation type="journal article" date="2014" name="Int. J. Syst. Evol. Microbiol.">
        <title>Complete genome sequence of Corynebacterium casei LMG S-19264T (=DSM 44701T), isolated from a smear-ripened cheese.</title>
        <authorList>
            <consortium name="US DOE Joint Genome Institute (JGI-PGF)"/>
            <person name="Walter F."/>
            <person name="Albersmeier A."/>
            <person name="Kalinowski J."/>
            <person name="Ruckert C."/>
        </authorList>
    </citation>
    <scope>NUCLEOTIDE SEQUENCE</scope>
    <source>
        <strain evidence="12">JCM 3090</strain>
    </source>
</reference>
<keyword evidence="10" id="KW-1133">Transmembrane helix</keyword>
<feature type="transmembrane region" description="Helical" evidence="10">
    <location>
        <begin position="116"/>
        <end position="137"/>
    </location>
</feature>
<comment type="caution">
    <text evidence="12">The sequence shown here is derived from an EMBL/GenBank/DDBJ whole genome shotgun (WGS) entry which is preliminary data.</text>
</comment>
<feature type="transmembrane region" description="Helical" evidence="10">
    <location>
        <begin position="144"/>
        <end position="166"/>
    </location>
</feature>
<evidence type="ECO:0000256" key="4">
    <source>
        <dbReference type="ARBA" id="ARBA00022679"/>
    </source>
</evidence>
<keyword evidence="7" id="KW-0067">ATP-binding</keyword>
<proteinExistence type="predicted"/>
<evidence type="ECO:0000256" key="3">
    <source>
        <dbReference type="ARBA" id="ARBA00022553"/>
    </source>
</evidence>
<evidence type="ECO:0000256" key="5">
    <source>
        <dbReference type="ARBA" id="ARBA00022741"/>
    </source>
</evidence>
<dbReference type="EMBL" id="BMQB01000008">
    <property type="protein sequence ID" value="GGK03552.1"/>
    <property type="molecule type" value="Genomic_DNA"/>
</dbReference>
<evidence type="ECO:0000256" key="9">
    <source>
        <dbReference type="SAM" id="MobiDB-lite"/>
    </source>
</evidence>
<feature type="region of interest" description="Disordered" evidence="9">
    <location>
        <begin position="342"/>
        <end position="389"/>
    </location>
</feature>
<gene>
    <name evidence="12" type="ORF">GCM10010123_36830</name>
</gene>
<evidence type="ECO:0000313" key="13">
    <source>
        <dbReference type="Proteomes" id="UP000649739"/>
    </source>
</evidence>
<dbReference type="InterPro" id="IPR036890">
    <property type="entry name" value="HATPase_C_sf"/>
</dbReference>
<dbReference type="AlphaFoldDB" id="A0A8J3B9U3"/>
<keyword evidence="10" id="KW-0812">Transmembrane</keyword>
<evidence type="ECO:0000256" key="6">
    <source>
        <dbReference type="ARBA" id="ARBA00022777"/>
    </source>
</evidence>
<dbReference type="CDD" id="cd16917">
    <property type="entry name" value="HATPase_UhpB-NarQ-NarX-like"/>
    <property type="match status" value="1"/>
</dbReference>